<sequence length="134" mass="14347">MLAAGMLAVPGARVWAADGATTVQAWRAPAGESVVLGRYYEIQPADCRALRAPPVALKIRPAQGKLIVNTTTQLAGAPGKCRNVQVPVTLVRFQAGQTTGQVEVGWQVFFQSREKGTQQVRGTVTVTPPNPRLR</sequence>
<proteinExistence type="predicted"/>
<gene>
    <name evidence="1" type="ORF">CAL13_08600</name>
</gene>
<reference evidence="1 2" key="1">
    <citation type="submission" date="2017-05" db="EMBL/GenBank/DDBJ databases">
        <title>Complete and WGS of Bordetella genogroups.</title>
        <authorList>
            <person name="Spilker T."/>
            <person name="LiPuma J."/>
        </authorList>
    </citation>
    <scope>NUCLEOTIDE SEQUENCE [LARGE SCALE GENOMIC DNA]</scope>
    <source>
        <strain evidence="1 2">AU17164</strain>
    </source>
</reference>
<organism evidence="1 2">
    <name type="scientific">Bordetella genomosp. 9</name>
    <dbReference type="NCBI Taxonomy" id="1416803"/>
    <lineage>
        <taxon>Bacteria</taxon>
        <taxon>Pseudomonadati</taxon>
        <taxon>Pseudomonadota</taxon>
        <taxon>Betaproteobacteria</taxon>
        <taxon>Burkholderiales</taxon>
        <taxon>Alcaligenaceae</taxon>
        <taxon>Bordetella</taxon>
    </lineage>
</organism>
<evidence type="ECO:0000313" key="1">
    <source>
        <dbReference type="EMBL" id="ARP86252.1"/>
    </source>
</evidence>
<keyword evidence="2" id="KW-1185">Reference proteome</keyword>
<evidence type="ECO:0000313" key="2">
    <source>
        <dbReference type="Proteomes" id="UP000194139"/>
    </source>
</evidence>
<dbReference type="Proteomes" id="UP000194139">
    <property type="component" value="Chromosome"/>
</dbReference>
<dbReference type="AlphaFoldDB" id="A0A1W6YYS5"/>
<accession>A0A1W6YYS5</accession>
<protein>
    <submittedName>
        <fullName evidence="1">Uncharacterized protein</fullName>
    </submittedName>
</protein>
<name>A0A1W6YYS5_9BORD</name>
<dbReference type="EMBL" id="CP021109">
    <property type="protein sequence ID" value="ARP86252.1"/>
    <property type="molecule type" value="Genomic_DNA"/>
</dbReference>